<protein>
    <recommendedName>
        <fullName evidence="1">Protein kinase domain-containing protein</fullName>
    </recommendedName>
</protein>
<comment type="caution">
    <text evidence="2">The sequence shown here is derived from an EMBL/GenBank/DDBJ whole genome shotgun (WGS) entry which is preliminary data.</text>
</comment>
<dbReference type="InterPro" id="IPR000719">
    <property type="entry name" value="Prot_kinase_dom"/>
</dbReference>
<keyword evidence="3" id="KW-1185">Reference proteome</keyword>
<dbReference type="PANTHER" id="PTHR48007">
    <property type="entry name" value="LEUCINE-RICH REPEAT RECEPTOR-LIKE PROTEIN KINASE PXC1"/>
    <property type="match status" value="1"/>
</dbReference>
<dbReference type="InterPro" id="IPR046959">
    <property type="entry name" value="PRK1-6/SRF4-like"/>
</dbReference>
<evidence type="ECO:0000313" key="3">
    <source>
        <dbReference type="Proteomes" id="UP000289738"/>
    </source>
</evidence>
<dbReference type="SUPFAM" id="SSF56112">
    <property type="entry name" value="Protein kinase-like (PK-like)"/>
    <property type="match status" value="1"/>
</dbReference>
<dbReference type="EMBL" id="SDMP01000019">
    <property type="protein sequence ID" value="RYQ91493.1"/>
    <property type="molecule type" value="Genomic_DNA"/>
</dbReference>
<dbReference type="Proteomes" id="UP000289738">
    <property type="component" value="Chromosome B09"/>
</dbReference>
<dbReference type="GO" id="GO:0005524">
    <property type="term" value="F:ATP binding"/>
    <property type="evidence" value="ECO:0007669"/>
    <property type="project" value="InterPro"/>
</dbReference>
<feature type="domain" description="Protein kinase" evidence="1">
    <location>
        <begin position="18"/>
        <end position="303"/>
    </location>
</feature>
<dbReference type="InterPro" id="IPR001245">
    <property type="entry name" value="Ser-Thr/Tyr_kinase_cat_dom"/>
</dbReference>
<dbReference type="Gene3D" id="1.10.510.10">
    <property type="entry name" value="Transferase(Phosphotransferase) domain 1"/>
    <property type="match status" value="1"/>
</dbReference>
<dbReference type="PIRSF" id="PIRSF000654">
    <property type="entry name" value="Integrin-linked_kinase"/>
    <property type="match status" value="1"/>
</dbReference>
<dbReference type="AlphaFoldDB" id="A0A444XP78"/>
<dbReference type="STRING" id="3818.A0A444XP78"/>
<organism evidence="2 3">
    <name type="scientific">Arachis hypogaea</name>
    <name type="common">Peanut</name>
    <dbReference type="NCBI Taxonomy" id="3818"/>
    <lineage>
        <taxon>Eukaryota</taxon>
        <taxon>Viridiplantae</taxon>
        <taxon>Streptophyta</taxon>
        <taxon>Embryophyta</taxon>
        <taxon>Tracheophyta</taxon>
        <taxon>Spermatophyta</taxon>
        <taxon>Magnoliopsida</taxon>
        <taxon>eudicotyledons</taxon>
        <taxon>Gunneridae</taxon>
        <taxon>Pentapetalae</taxon>
        <taxon>rosids</taxon>
        <taxon>fabids</taxon>
        <taxon>Fabales</taxon>
        <taxon>Fabaceae</taxon>
        <taxon>Papilionoideae</taxon>
        <taxon>50 kb inversion clade</taxon>
        <taxon>dalbergioids sensu lato</taxon>
        <taxon>Dalbergieae</taxon>
        <taxon>Pterocarpus clade</taxon>
        <taxon>Arachis</taxon>
    </lineage>
</organism>
<dbReference type="Pfam" id="PF07714">
    <property type="entry name" value="PK_Tyr_Ser-Thr"/>
    <property type="match status" value="1"/>
</dbReference>
<accession>A0A444XP78</accession>
<dbReference type="PROSITE" id="PS50011">
    <property type="entry name" value="PROTEIN_KINASE_DOM"/>
    <property type="match status" value="1"/>
</dbReference>
<dbReference type="Gene3D" id="3.30.200.20">
    <property type="entry name" value="Phosphorylase Kinase, domain 1"/>
    <property type="match status" value="1"/>
</dbReference>
<evidence type="ECO:0000313" key="2">
    <source>
        <dbReference type="EMBL" id="RYQ91493.1"/>
    </source>
</evidence>
<evidence type="ECO:0000259" key="1">
    <source>
        <dbReference type="PROSITE" id="PS50011"/>
    </source>
</evidence>
<dbReference type="GO" id="GO:0004672">
    <property type="term" value="F:protein kinase activity"/>
    <property type="evidence" value="ECO:0007669"/>
    <property type="project" value="InterPro"/>
</dbReference>
<sequence>MEYFSKELAAFDIDDLLRASAEMLGKGNLGITYKATLETGIVLAVKRLSHMNELSRKEFTKQMQVLGELKHENLVEIISFYHSEEQKLIIHEFISNGSLFDLLHENRGVGRKPLDWNARLTIIKDIAKGVDFLHHSLASHKVPHGNLKSSNVLIHHHDNQGNHHAKLANFGFLTLLPNKKSAEKLAISKSPEFVQGRKLTHKTDVYCFGIIVLEVITGKIPGEMLGGMGMEEEEEEKISDLSDWVRMVVNNDWSTDILDIEMIAAKEGHDSMLKLTQIALECTDDKPEKRPKISEVLRRMEEIEKTKNGNLIS</sequence>
<dbReference type="InterPro" id="IPR011009">
    <property type="entry name" value="Kinase-like_dom_sf"/>
</dbReference>
<proteinExistence type="predicted"/>
<gene>
    <name evidence="2" type="ORF">Ahy_B09g097382</name>
</gene>
<dbReference type="PANTHER" id="PTHR48007:SF40">
    <property type="entry name" value="SERINE-THREONINE_TYROSINE-PROTEIN KINASE CATALYTIC DOMAIN-CONTAINING PROTEIN"/>
    <property type="match status" value="1"/>
</dbReference>
<name>A0A444XP78_ARAHY</name>
<reference evidence="2 3" key="1">
    <citation type="submission" date="2019-01" db="EMBL/GenBank/DDBJ databases">
        <title>Sequencing of cultivated peanut Arachis hypogaea provides insights into genome evolution and oil improvement.</title>
        <authorList>
            <person name="Chen X."/>
        </authorList>
    </citation>
    <scope>NUCLEOTIDE SEQUENCE [LARGE SCALE GENOMIC DNA]</scope>
    <source>
        <strain evidence="3">cv. Fuhuasheng</strain>
        <tissue evidence="2">Leaves</tissue>
    </source>
</reference>